<feature type="non-terminal residue" evidence="2">
    <location>
        <position position="52"/>
    </location>
</feature>
<protein>
    <submittedName>
        <fullName evidence="2">DUF1538 domain-containing protein</fullName>
    </submittedName>
</protein>
<reference evidence="2" key="1">
    <citation type="journal article" date="2020" name="mSystems">
        <title>Genome- and Community-Level Interaction Insights into Carbon Utilization and Element Cycling Functions of Hydrothermarchaeota in Hydrothermal Sediment.</title>
        <authorList>
            <person name="Zhou Z."/>
            <person name="Liu Y."/>
            <person name="Xu W."/>
            <person name="Pan J."/>
            <person name="Luo Z.H."/>
            <person name="Li M."/>
        </authorList>
    </citation>
    <scope>NUCLEOTIDE SEQUENCE</scope>
    <source>
        <strain evidence="2">SpSt-1183</strain>
    </source>
</reference>
<organism evidence="2">
    <name type="scientific">Methanofollis liminatans</name>
    <dbReference type="NCBI Taxonomy" id="2201"/>
    <lineage>
        <taxon>Archaea</taxon>
        <taxon>Methanobacteriati</taxon>
        <taxon>Methanobacteriota</taxon>
        <taxon>Stenosarchaea group</taxon>
        <taxon>Methanomicrobia</taxon>
        <taxon>Methanomicrobiales</taxon>
        <taxon>Methanomicrobiaceae</taxon>
        <taxon>Methanofollis</taxon>
    </lineage>
</organism>
<accession>A0A831PNE8</accession>
<dbReference type="AlphaFoldDB" id="A0A831PNE8"/>
<evidence type="ECO:0000256" key="1">
    <source>
        <dbReference type="SAM" id="Phobius"/>
    </source>
</evidence>
<dbReference type="EMBL" id="DSBY01000336">
    <property type="protein sequence ID" value="HDS64112.1"/>
    <property type="molecule type" value="Genomic_DNA"/>
</dbReference>
<name>A0A831PNE8_9EURY</name>
<evidence type="ECO:0000313" key="2">
    <source>
        <dbReference type="EMBL" id="HDS64112.1"/>
    </source>
</evidence>
<gene>
    <name evidence="2" type="ORF">ENN52_08390</name>
</gene>
<dbReference type="Proteomes" id="UP000885648">
    <property type="component" value="Unassembled WGS sequence"/>
</dbReference>
<keyword evidence="1" id="KW-0812">Transmembrane</keyword>
<sequence>MTGLSLFDGIEHVVLDVLLALTPLVLFFIAYQVISLRLPRAYVTGLFKGIII</sequence>
<keyword evidence="1" id="KW-0472">Membrane</keyword>
<keyword evidence="1" id="KW-1133">Transmembrane helix</keyword>
<comment type="caution">
    <text evidence="2">The sequence shown here is derived from an EMBL/GenBank/DDBJ whole genome shotgun (WGS) entry which is preliminary data.</text>
</comment>
<feature type="transmembrane region" description="Helical" evidence="1">
    <location>
        <begin position="12"/>
        <end position="31"/>
    </location>
</feature>
<proteinExistence type="predicted"/>